<feature type="non-terminal residue" evidence="2">
    <location>
        <position position="107"/>
    </location>
</feature>
<dbReference type="Proteomes" id="UP000485058">
    <property type="component" value="Unassembled WGS sequence"/>
</dbReference>
<proteinExistence type="predicted"/>
<name>A0A6A0ADR3_HAELA</name>
<feature type="chain" id="PRO_5025580580" description="Secreted protein" evidence="1">
    <location>
        <begin position="22"/>
        <end position="107"/>
    </location>
</feature>
<feature type="signal peptide" evidence="1">
    <location>
        <begin position="1"/>
        <end position="21"/>
    </location>
</feature>
<sequence>MGCFLLARACLGLCRIHAASCNATSAVLCGCLSESEPGGCGQLPKNTSSVESVSSPGCVVVSFVMRKRGSIAGAPVVFAVLLSFLGRQLSPRAPNCIGVAVDTPASL</sequence>
<keyword evidence="1" id="KW-0732">Signal</keyword>
<gene>
    <name evidence="2" type="ORF">HaLaN_29708</name>
</gene>
<evidence type="ECO:0000313" key="2">
    <source>
        <dbReference type="EMBL" id="GFH30788.1"/>
    </source>
</evidence>
<evidence type="ECO:0000313" key="3">
    <source>
        <dbReference type="Proteomes" id="UP000485058"/>
    </source>
</evidence>
<evidence type="ECO:0008006" key="4">
    <source>
        <dbReference type="Google" id="ProtNLM"/>
    </source>
</evidence>
<dbReference type="EMBL" id="BLLF01005148">
    <property type="protein sequence ID" value="GFH30788.1"/>
    <property type="molecule type" value="Genomic_DNA"/>
</dbReference>
<evidence type="ECO:0000256" key="1">
    <source>
        <dbReference type="SAM" id="SignalP"/>
    </source>
</evidence>
<feature type="non-terminal residue" evidence="2">
    <location>
        <position position="1"/>
    </location>
</feature>
<protein>
    <recommendedName>
        <fullName evidence="4">Secreted protein</fullName>
    </recommendedName>
</protein>
<organism evidence="2 3">
    <name type="scientific">Haematococcus lacustris</name>
    <name type="common">Green alga</name>
    <name type="synonym">Haematococcus pluvialis</name>
    <dbReference type="NCBI Taxonomy" id="44745"/>
    <lineage>
        <taxon>Eukaryota</taxon>
        <taxon>Viridiplantae</taxon>
        <taxon>Chlorophyta</taxon>
        <taxon>core chlorophytes</taxon>
        <taxon>Chlorophyceae</taxon>
        <taxon>CS clade</taxon>
        <taxon>Chlamydomonadales</taxon>
        <taxon>Haematococcaceae</taxon>
        <taxon>Haematococcus</taxon>
    </lineage>
</organism>
<reference evidence="2 3" key="1">
    <citation type="submission" date="2020-02" db="EMBL/GenBank/DDBJ databases">
        <title>Draft genome sequence of Haematococcus lacustris strain NIES-144.</title>
        <authorList>
            <person name="Morimoto D."/>
            <person name="Nakagawa S."/>
            <person name="Yoshida T."/>
            <person name="Sawayama S."/>
        </authorList>
    </citation>
    <scope>NUCLEOTIDE SEQUENCE [LARGE SCALE GENOMIC DNA]</scope>
    <source>
        <strain evidence="2 3">NIES-144</strain>
    </source>
</reference>
<keyword evidence="3" id="KW-1185">Reference proteome</keyword>
<comment type="caution">
    <text evidence="2">The sequence shown here is derived from an EMBL/GenBank/DDBJ whole genome shotgun (WGS) entry which is preliminary data.</text>
</comment>
<dbReference type="AlphaFoldDB" id="A0A6A0ADR3"/>
<accession>A0A6A0ADR3</accession>